<dbReference type="Gene3D" id="1.10.287.130">
    <property type="match status" value="1"/>
</dbReference>
<sequence>MKNNLKKMSLYFTLVLVPALLMTLSYGYYSFKKNNEKSIMQTERDASIYQRQLDQVIGETIKSLEVLAITFESNFTNVSDVKTALNTISGKDPRYGGIYFLDKNGNVITGTNDYLKQYNLKNQSYIKTVYQTHQSVVSDQVETLSNNKKVIAIVTPVIKNNVVQAIIVAHIRTDYIVNIIQMLTPNTFVHVESEQGVPIFSTDDSLMLNPTKHYVSTSLERVPWKITLIPKTTKIKSVVIVIKTFIFFLIITTIIHVIYLFFHSLSIKRQAEREKIQNDAQKLELVGTLAASTAHEIRNPLTGIKGLVQLLSEKYKDPKDQFYFSVLHKEINRINQIVNEFLILGKPTVQKMEKIDLDQVINDLNPLIYSEANLYNVHYSYQIKSEEITVLATIDQLKQVVLNITKNALEAMPTEGKLLLNLEKKSNHAYVSISDNGTGISPENLKKIFTPFFTSKENGTGLGLVVCKRIIESFDGNLSIKSELNKGTEVLITLPIYKG</sequence>
<dbReference type="Pfam" id="PF00512">
    <property type="entry name" value="HisKA"/>
    <property type="match status" value="1"/>
</dbReference>
<gene>
    <name evidence="11" type="ORF">B4102_0363</name>
</gene>
<evidence type="ECO:0000256" key="9">
    <source>
        <dbReference type="SAM" id="Phobius"/>
    </source>
</evidence>
<dbReference type="SUPFAM" id="SSF55874">
    <property type="entry name" value="ATPase domain of HSP90 chaperone/DNA topoisomerase II/histidine kinase"/>
    <property type="match status" value="1"/>
</dbReference>
<keyword evidence="3" id="KW-0597">Phosphoprotein</keyword>
<dbReference type="InterPro" id="IPR036890">
    <property type="entry name" value="HATPase_C_sf"/>
</dbReference>
<evidence type="ECO:0000313" key="12">
    <source>
        <dbReference type="Proteomes" id="UP000075666"/>
    </source>
</evidence>
<dbReference type="Pfam" id="PF02518">
    <property type="entry name" value="HATPase_c"/>
    <property type="match status" value="1"/>
</dbReference>
<evidence type="ECO:0000256" key="5">
    <source>
        <dbReference type="ARBA" id="ARBA00022741"/>
    </source>
</evidence>
<dbReference type="PROSITE" id="PS50109">
    <property type="entry name" value="HIS_KIN"/>
    <property type="match status" value="1"/>
</dbReference>
<dbReference type="OrthoDB" id="9815750at2"/>
<dbReference type="SUPFAM" id="SSF47384">
    <property type="entry name" value="Homodimeric domain of signal transducing histidine kinase"/>
    <property type="match status" value="1"/>
</dbReference>
<evidence type="ECO:0000256" key="8">
    <source>
        <dbReference type="ARBA" id="ARBA00023012"/>
    </source>
</evidence>
<dbReference type="PATRIC" id="fig|46224.3.peg.1232"/>
<dbReference type="Gene3D" id="3.30.565.10">
    <property type="entry name" value="Histidine kinase-like ATPase, C-terminal domain"/>
    <property type="match status" value="1"/>
</dbReference>
<evidence type="ECO:0000256" key="6">
    <source>
        <dbReference type="ARBA" id="ARBA00022777"/>
    </source>
</evidence>
<dbReference type="AlphaFoldDB" id="A0A150LDU6"/>
<dbReference type="STRING" id="46224.B4102_0363"/>
<dbReference type="PANTHER" id="PTHR43065">
    <property type="entry name" value="SENSOR HISTIDINE KINASE"/>
    <property type="match status" value="1"/>
</dbReference>
<keyword evidence="9" id="KW-0472">Membrane</keyword>
<reference evidence="11 12" key="1">
    <citation type="submission" date="2016-01" db="EMBL/GenBank/DDBJ databases">
        <title>Genome Sequences of Twelve Sporeforming Bacillus Species Isolated from Foods.</title>
        <authorList>
            <person name="Berendsen E.M."/>
            <person name="Wells-Bennik M.H."/>
            <person name="Krawcyk A.O."/>
            <person name="De Jong A."/>
            <person name="Holsappel S."/>
            <person name="Eijlander R.T."/>
            <person name="Kuipers O.P."/>
        </authorList>
    </citation>
    <scope>NUCLEOTIDE SEQUENCE [LARGE SCALE GENOMIC DNA]</scope>
    <source>
        <strain evidence="11 12">B4102</strain>
    </source>
</reference>
<keyword evidence="7" id="KW-0067">ATP-binding</keyword>
<dbReference type="Gene3D" id="3.30.450.20">
    <property type="entry name" value="PAS domain"/>
    <property type="match status" value="2"/>
</dbReference>
<evidence type="ECO:0000256" key="2">
    <source>
        <dbReference type="ARBA" id="ARBA00012438"/>
    </source>
</evidence>
<evidence type="ECO:0000259" key="10">
    <source>
        <dbReference type="PROSITE" id="PS50109"/>
    </source>
</evidence>
<evidence type="ECO:0000313" key="11">
    <source>
        <dbReference type="EMBL" id="KYD10179.1"/>
    </source>
</evidence>
<dbReference type="PANTHER" id="PTHR43065:SF10">
    <property type="entry name" value="PEROXIDE STRESS-ACTIVATED HISTIDINE KINASE MAK3"/>
    <property type="match status" value="1"/>
</dbReference>
<evidence type="ECO:0000256" key="4">
    <source>
        <dbReference type="ARBA" id="ARBA00022679"/>
    </source>
</evidence>
<dbReference type="InterPro" id="IPR036097">
    <property type="entry name" value="HisK_dim/P_sf"/>
</dbReference>
<dbReference type="SMART" id="SM00388">
    <property type="entry name" value="HisKA"/>
    <property type="match status" value="1"/>
</dbReference>
<dbReference type="PRINTS" id="PR00344">
    <property type="entry name" value="BCTRLSENSOR"/>
</dbReference>
<evidence type="ECO:0000256" key="1">
    <source>
        <dbReference type="ARBA" id="ARBA00000085"/>
    </source>
</evidence>
<dbReference type="InterPro" id="IPR004358">
    <property type="entry name" value="Sig_transdc_His_kin-like_C"/>
</dbReference>
<keyword evidence="9" id="KW-0812">Transmembrane</keyword>
<name>A0A150LDU6_9BACI</name>
<dbReference type="EC" id="2.7.13.3" evidence="2"/>
<comment type="caution">
    <text evidence="11">The sequence shown here is derived from an EMBL/GenBank/DDBJ whole genome shotgun (WGS) entry which is preliminary data.</text>
</comment>
<evidence type="ECO:0000256" key="7">
    <source>
        <dbReference type="ARBA" id="ARBA00022840"/>
    </source>
</evidence>
<dbReference type="SMART" id="SM00387">
    <property type="entry name" value="HATPase_c"/>
    <property type="match status" value="1"/>
</dbReference>
<feature type="domain" description="Histidine kinase" evidence="10">
    <location>
        <begin position="292"/>
        <end position="498"/>
    </location>
</feature>
<dbReference type="InterPro" id="IPR005467">
    <property type="entry name" value="His_kinase_dom"/>
</dbReference>
<dbReference type="GO" id="GO:0005524">
    <property type="term" value="F:ATP binding"/>
    <property type="evidence" value="ECO:0007669"/>
    <property type="project" value="UniProtKB-KW"/>
</dbReference>
<keyword evidence="4" id="KW-0808">Transferase</keyword>
<dbReference type="GO" id="GO:0000155">
    <property type="term" value="F:phosphorelay sensor kinase activity"/>
    <property type="evidence" value="ECO:0007669"/>
    <property type="project" value="InterPro"/>
</dbReference>
<evidence type="ECO:0000256" key="3">
    <source>
        <dbReference type="ARBA" id="ARBA00022553"/>
    </source>
</evidence>
<feature type="transmembrane region" description="Helical" evidence="9">
    <location>
        <begin position="238"/>
        <end position="262"/>
    </location>
</feature>
<dbReference type="CDD" id="cd00082">
    <property type="entry name" value="HisKA"/>
    <property type="match status" value="1"/>
</dbReference>
<comment type="catalytic activity">
    <reaction evidence="1">
        <text>ATP + protein L-histidine = ADP + protein N-phospho-L-histidine.</text>
        <dbReference type="EC" id="2.7.13.3"/>
    </reaction>
</comment>
<proteinExistence type="predicted"/>
<dbReference type="EMBL" id="LQYN01000016">
    <property type="protein sequence ID" value="KYD10179.1"/>
    <property type="molecule type" value="Genomic_DNA"/>
</dbReference>
<keyword evidence="9" id="KW-1133">Transmembrane helix</keyword>
<keyword evidence="12" id="KW-1185">Reference proteome</keyword>
<protein>
    <recommendedName>
        <fullName evidence="2">histidine kinase</fullName>
        <ecNumber evidence="2">2.7.13.3</ecNumber>
    </recommendedName>
</protein>
<dbReference type="CDD" id="cd00075">
    <property type="entry name" value="HATPase"/>
    <property type="match status" value="1"/>
</dbReference>
<dbReference type="InterPro" id="IPR003594">
    <property type="entry name" value="HATPase_dom"/>
</dbReference>
<dbReference type="InterPro" id="IPR003661">
    <property type="entry name" value="HisK_dim/P_dom"/>
</dbReference>
<keyword evidence="5" id="KW-0547">Nucleotide-binding</keyword>
<dbReference type="RefSeq" id="WP_066227868.1">
    <property type="nucleotide sequence ID" value="NZ_LQYN01000016.1"/>
</dbReference>
<organism evidence="11 12">
    <name type="scientific">Heyndrickxia sporothermodurans</name>
    <dbReference type="NCBI Taxonomy" id="46224"/>
    <lineage>
        <taxon>Bacteria</taxon>
        <taxon>Bacillati</taxon>
        <taxon>Bacillota</taxon>
        <taxon>Bacilli</taxon>
        <taxon>Bacillales</taxon>
        <taxon>Bacillaceae</taxon>
        <taxon>Heyndrickxia</taxon>
    </lineage>
</organism>
<keyword evidence="8" id="KW-0902">Two-component regulatory system</keyword>
<dbReference type="CDD" id="cd18773">
    <property type="entry name" value="PDC1_HK_sensor"/>
    <property type="match status" value="1"/>
</dbReference>
<accession>A0A150LDU6</accession>
<keyword evidence="6" id="KW-0418">Kinase</keyword>
<dbReference type="Proteomes" id="UP000075666">
    <property type="component" value="Unassembled WGS sequence"/>
</dbReference>